<name>A0A5R9GIR8_9PROT</name>
<reference evidence="2 3" key="1">
    <citation type="journal article" date="2019" name="Appl. Environ. Microbiol.">
        <title>Environmental Evidence and Genomic Insight of Iron-oxidizing Bacteria Preference Towards More Corrosion Resistant Stainless Steel at Higher Salinities.</title>
        <authorList>
            <person name="Garrison C.E."/>
            <person name="Price K.A."/>
            <person name="Field E.K."/>
        </authorList>
    </citation>
    <scope>NUCLEOTIDE SEQUENCE [LARGE SCALE GENOMIC DNA]</scope>
    <source>
        <strain evidence="2 3">P3</strain>
    </source>
</reference>
<organism evidence="2 3">
    <name type="scientific">Mariprofundus erugo</name>
    <dbReference type="NCBI Taxonomy" id="2528639"/>
    <lineage>
        <taxon>Bacteria</taxon>
        <taxon>Pseudomonadati</taxon>
        <taxon>Pseudomonadota</taxon>
        <taxon>Candidatius Mariprofundia</taxon>
        <taxon>Mariprofundales</taxon>
        <taxon>Mariprofundaceae</taxon>
        <taxon>Mariprofundus</taxon>
    </lineage>
</organism>
<proteinExistence type="predicted"/>
<gene>
    <name evidence="2" type="ORF">FEF65_11295</name>
</gene>
<keyword evidence="3" id="KW-1185">Reference proteome</keyword>
<evidence type="ECO:0000313" key="3">
    <source>
        <dbReference type="Proteomes" id="UP000306585"/>
    </source>
</evidence>
<evidence type="ECO:0000256" key="1">
    <source>
        <dbReference type="SAM" id="MobiDB-lite"/>
    </source>
</evidence>
<dbReference type="Proteomes" id="UP000306585">
    <property type="component" value="Unassembled WGS sequence"/>
</dbReference>
<protein>
    <submittedName>
        <fullName evidence="2">Uncharacterized protein</fullName>
    </submittedName>
</protein>
<feature type="region of interest" description="Disordered" evidence="1">
    <location>
        <begin position="97"/>
        <end position="132"/>
    </location>
</feature>
<evidence type="ECO:0000313" key="2">
    <source>
        <dbReference type="EMBL" id="TLS66170.1"/>
    </source>
</evidence>
<dbReference type="EMBL" id="VBRY01000011">
    <property type="protein sequence ID" value="TLS66170.1"/>
    <property type="molecule type" value="Genomic_DNA"/>
</dbReference>
<accession>A0A5R9GIR8</accession>
<comment type="caution">
    <text evidence="2">The sequence shown here is derived from an EMBL/GenBank/DDBJ whole genome shotgun (WGS) entry which is preliminary data.</text>
</comment>
<sequence length="132" mass="15443">MKQITSTIAEYLNAAKKERRKEYISRTRTRMKQVKLAIAEYLSAVRETRSQEQADHTHIRYVGGTQVVLEKANGHKMITDIKLLRIMSKFLRDESRREQTDFSKLMQETPEQDIPLSPFPHHTSRKGPLSLF</sequence>
<dbReference type="AlphaFoldDB" id="A0A5R9GIR8"/>
<dbReference type="RefSeq" id="WP_161595238.1">
    <property type="nucleotide sequence ID" value="NZ_VBRY01000011.1"/>
</dbReference>